<dbReference type="PANTHER" id="PTHR43080">
    <property type="entry name" value="CBS DOMAIN-CONTAINING PROTEIN CBSX3, MITOCHONDRIAL"/>
    <property type="match status" value="1"/>
</dbReference>
<evidence type="ECO:0000313" key="5">
    <source>
        <dbReference type="Proteomes" id="UP001204953"/>
    </source>
</evidence>
<dbReference type="SUPFAM" id="SSF54631">
    <property type="entry name" value="CBS-domain pair"/>
    <property type="match status" value="1"/>
</dbReference>
<dbReference type="PANTHER" id="PTHR43080:SF2">
    <property type="entry name" value="CBS DOMAIN-CONTAINING PROTEIN"/>
    <property type="match status" value="1"/>
</dbReference>
<dbReference type="SMART" id="SM01093">
    <property type="entry name" value="CP12"/>
    <property type="match status" value="1"/>
</dbReference>
<dbReference type="Pfam" id="PF00571">
    <property type="entry name" value="CBS"/>
    <property type="match status" value="2"/>
</dbReference>
<comment type="caution">
    <text evidence="4">The sequence shown here is derived from an EMBL/GenBank/DDBJ whole genome shotgun (WGS) entry which is preliminary data.</text>
</comment>
<proteinExistence type="predicted"/>
<dbReference type="InterPro" id="IPR046342">
    <property type="entry name" value="CBS_dom_sf"/>
</dbReference>
<feature type="domain" description="CBS" evidence="3">
    <location>
        <begin position="8"/>
        <end position="66"/>
    </location>
</feature>
<dbReference type="InterPro" id="IPR003823">
    <property type="entry name" value="CP12_dom"/>
</dbReference>
<evidence type="ECO:0000313" key="4">
    <source>
        <dbReference type="EMBL" id="MCP2731613.1"/>
    </source>
</evidence>
<evidence type="ECO:0000256" key="2">
    <source>
        <dbReference type="PROSITE-ProRule" id="PRU00703"/>
    </source>
</evidence>
<evidence type="ECO:0000259" key="3">
    <source>
        <dbReference type="PROSITE" id="PS51371"/>
    </source>
</evidence>
<reference evidence="4" key="1">
    <citation type="submission" date="2022-06" db="EMBL/GenBank/DDBJ databases">
        <title>New cyanobacteria of genus Symplocastrum in benthos of Lake Baikal.</title>
        <authorList>
            <person name="Sorokovikova E."/>
            <person name="Tikhonova I."/>
            <person name="Krasnopeev A."/>
            <person name="Evseev P."/>
            <person name="Gladkikh A."/>
            <person name="Belykh O."/>
        </authorList>
    </citation>
    <scope>NUCLEOTIDE SEQUENCE</scope>
    <source>
        <strain evidence="4">BBK-W-15</strain>
    </source>
</reference>
<evidence type="ECO:0000256" key="1">
    <source>
        <dbReference type="ARBA" id="ARBA00023122"/>
    </source>
</evidence>
<dbReference type="InterPro" id="IPR000644">
    <property type="entry name" value="CBS_dom"/>
</dbReference>
<dbReference type="Proteomes" id="UP001204953">
    <property type="component" value="Unassembled WGS sequence"/>
</dbReference>
<gene>
    <name evidence="4" type="ORF">NJ959_24605</name>
</gene>
<dbReference type="InterPro" id="IPR012157">
    <property type="entry name" value="UCP_CBS_CP12"/>
</dbReference>
<dbReference type="InterPro" id="IPR051257">
    <property type="entry name" value="Diverse_CBS-Domain"/>
</dbReference>
<keyword evidence="1 2" id="KW-0129">CBS domain</keyword>
<dbReference type="SMART" id="SM00116">
    <property type="entry name" value="CBS"/>
    <property type="match status" value="2"/>
</dbReference>
<dbReference type="EMBL" id="JAMZMM010000361">
    <property type="protein sequence ID" value="MCP2731613.1"/>
    <property type="molecule type" value="Genomic_DNA"/>
</dbReference>
<feature type="domain" description="CBS" evidence="3">
    <location>
        <begin position="75"/>
        <end position="132"/>
    </location>
</feature>
<name>A0AAE3GXF8_9CYAN</name>
<organism evidence="4 5">
    <name type="scientific">Limnofasciculus baicalensis BBK-W-15</name>
    <dbReference type="NCBI Taxonomy" id="2699891"/>
    <lineage>
        <taxon>Bacteria</taxon>
        <taxon>Bacillati</taxon>
        <taxon>Cyanobacteriota</taxon>
        <taxon>Cyanophyceae</taxon>
        <taxon>Coleofasciculales</taxon>
        <taxon>Coleofasciculaceae</taxon>
        <taxon>Limnofasciculus</taxon>
        <taxon>Limnofasciculus baicalensis</taxon>
    </lineage>
</organism>
<protein>
    <submittedName>
        <fullName evidence="4">CBS domain-containing protein</fullName>
    </submittedName>
</protein>
<accession>A0AAE3GXF8</accession>
<dbReference type="PROSITE" id="PS51371">
    <property type="entry name" value="CBS"/>
    <property type="match status" value="2"/>
</dbReference>
<dbReference type="Gene3D" id="3.10.580.10">
    <property type="entry name" value="CBS-domain"/>
    <property type="match status" value="1"/>
</dbReference>
<dbReference type="RefSeq" id="WP_254014348.1">
    <property type="nucleotide sequence ID" value="NZ_JAMZMM010000361.1"/>
</dbReference>
<keyword evidence="5" id="KW-1185">Reference proteome</keyword>
<dbReference type="Pfam" id="PF02672">
    <property type="entry name" value="CP12"/>
    <property type="match status" value="1"/>
</dbReference>
<dbReference type="CDD" id="cd04630">
    <property type="entry name" value="CBS_pair_bac"/>
    <property type="match status" value="1"/>
</dbReference>
<dbReference type="PIRSF" id="PIRSF004697">
    <property type="entry name" value="UCP_CBS_CP12"/>
    <property type="match status" value="1"/>
</dbReference>
<sequence>MMKAQDIMTKDVVAIRGSATVAEAVKLMKEKSLRALIVERRNNQDAYGIVTETDIIYKVAAYGKDPKTVRVYEIMTKPCIVVNPDLGVEYVARLFANTGIRRAPVINDSLVGIISVTDILTKSDFVEQPKSIILEEEIQKAVADARAICSQKGANSGECAAAWDIVEELRAELSHQRAEKSLGKTAFEQYCEENPEADEARVYDS</sequence>
<dbReference type="AlphaFoldDB" id="A0AAE3GXF8"/>